<sequence>MLMGRHLRTELMLRLLDMALAQYHAKGVINHSEVVASVHGP</sequence>
<comment type="caution">
    <text evidence="1">The sequence shown here is derived from an EMBL/GenBank/DDBJ whole genome shotgun (WGS) entry which is preliminary data.</text>
</comment>
<dbReference type="EMBL" id="VJSY01000048">
    <property type="protein sequence ID" value="MDR8756818.1"/>
    <property type="molecule type" value="Genomic_DNA"/>
</dbReference>
<evidence type="ECO:0000313" key="2">
    <source>
        <dbReference type="Proteomes" id="UP001248067"/>
    </source>
</evidence>
<evidence type="ECO:0000313" key="1">
    <source>
        <dbReference type="EMBL" id="MDR8756818.1"/>
    </source>
</evidence>
<organism evidence="1 2">
    <name type="scientific">Burkholderia pseudomultivorans</name>
    <dbReference type="NCBI Taxonomy" id="1207504"/>
    <lineage>
        <taxon>Bacteria</taxon>
        <taxon>Pseudomonadati</taxon>
        <taxon>Pseudomonadota</taxon>
        <taxon>Betaproteobacteria</taxon>
        <taxon>Burkholderiales</taxon>
        <taxon>Burkholderiaceae</taxon>
        <taxon>Burkholderia</taxon>
        <taxon>Burkholderia cepacia complex</taxon>
    </lineage>
</organism>
<protein>
    <submittedName>
        <fullName evidence="1">Uncharacterized protein</fullName>
    </submittedName>
</protein>
<reference evidence="1 2" key="1">
    <citation type="submission" date="2019-06" db="EMBL/GenBank/DDBJ databases">
        <title>Evolution of Burkholderia multivorans in the lungs of Cystic Fibrosis patients.</title>
        <authorList>
            <person name="Moreira L.M."/>
        </authorList>
    </citation>
    <scope>NUCLEOTIDE SEQUENCE [LARGE SCALE GENOMIC DNA]</scope>
    <source>
        <strain evidence="1 2">VC13239</strain>
    </source>
</reference>
<keyword evidence="2" id="KW-1185">Reference proteome</keyword>
<name>A0ABU2EB35_9BURK</name>
<proteinExistence type="predicted"/>
<dbReference type="Proteomes" id="UP001248067">
    <property type="component" value="Unassembled WGS sequence"/>
</dbReference>
<accession>A0ABU2EB35</accession>
<gene>
    <name evidence="1" type="ORF">FEQ00_05258</name>
</gene>